<dbReference type="EMBL" id="PYSW02000011">
    <property type="protein sequence ID" value="KAG2387971.1"/>
    <property type="molecule type" value="Genomic_DNA"/>
</dbReference>
<sequence>MTRSYKQTGSCKYYFCWCCDRDALPNQIVHHNRAHRKKLRDAISQTPKTFDEQVMENLTLQRMKHVRKSKYFQFYGEPREDQVDCADYCKDYLDYVDALKQSKKNLKAIARKDKFEEWCEARPSHVVKKKRKQLKREDRDSIFDDDSTDSETEKELEKWRNKNYSHEAAKYYETCSMKVLKAYRRSKHK</sequence>
<evidence type="ECO:0000256" key="1">
    <source>
        <dbReference type="SAM" id="MobiDB-lite"/>
    </source>
</evidence>
<proteinExistence type="predicted"/>
<accession>A0AA88KNU5</accession>
<dbReference type="GeneID" id="68093277"/>
<dbReference type="Proteomes" id="UP000816034">
    <property type="component" value="Unassembled WGS sequence"/>
</dbReference>
<evidence type="ECO:0000313" key="2">
    <source>
        <dbReference type="EMBL" id="KAG2387971.1"/>
    </source>
</evidence>
<reference evidence="2 3" key="1">
    <citation type="journal article" date="2018" name="BMC Genomics">
        <title>The genome of Naegleria lovaniensis, the basis for a comparative approach to unravel pathogenicity factors of the human pathogenic amoeba N. fowleri.</title>
        <authorList>
            <person name="Liechti N."/>
            <person name="Schurch N."/>
            <person name="Bruggmann R."/>
            <person name="Wittwer M."/>
        </authorList>
    </citation>
    <scope>NUCLEOTIDE SEQUENCE [LARGE SCALE GENOMIC DNA]</scope>
    <source>
        <strain evidence="2 3">ATCC 30569</strain>
    </source>
</reference>
<gene>
    <name evidence="2" type="ORF">C9374_000821</name>
</gene>
<keyword evidence="3" id="KW-1185">Reference proteome</keyword>
<name>A0AA88KNU5_NAELO</name>
<protein>
    <submittedName>
        <fullName evidence="2">Uncharacterized protein</fullName>
    </submittedName>
</protein>
<feature type="region of interest" description="Disordered" evidence="1">
    <location>
        <begin position="129"/>
        <end position="158"/>
    </location>
</feature>
<dbReference type="AlphaFoldDB" id="A0AA88KNU5"/>
<organism evidence="2 3">
    <name type="scientific">Naegleria lovaniensis</name>
    <name type="common">Amoeba</name>
    <dbReference type="NCBI Taxonomy" id="51637"/>
    <lineage>
        <taxon>Eukaryota</taxon>
        <taxon>Discoba</taxon>
        <taxon>Heterolobosea</taxon>
        <taxon>Tetramitia</taxon>
        <taxon>Eutetramitia</taxon>
        <taxon>Vahlkampfiidae</taxon>
        <taxon>Naegleria</taxon>
    </lineage>
</organism>
<evidence type="ECO:0000313" key="3">
    <source>
        <dbReference type="Proteomes" id="UP000816034"/>
    </source>
</evidence>
<comment type="caution">
    <text evidence="2">The sequence shown here is derived from an EMBL/GenBank/DDBJ whole genome shotgun (WGS) entry which is preliminary data.</text>
</comment>
<dbReference type="RefSeq" id="XP_044551963.1">
    <property type="nucleotide sequence ID" value="XM_044698261.1"/>
</dbReference>